<proteinExistence type="predicted"/>
<accession>A0A562SG48</accession>
<dbReference type="EMBL" id="VLLF01000015">
    <property type="protein sequence ID" value="TWI79530.1"/>
    <property type="molecule type" value="Genomic_DNA"/>
</dbReference>
<dbReference type="AlphaFoldDB" id="A0A562SG48"/>
<feature type="signal peptide" evidence="1">
    <location>
        <begin position="1"/>
        <end position="18"/>
    </location>
</feature>
<name>A0A562SG48_9HYPH</name>
<feature type="chain" id="PRO_5022018270" evidence="1">
    <location>
        <begin position="19"/>
        <end position="374"/>
    </location>
</feature>
<dbReference type="RefSeq" id="WP_145347661.1">
    <property type="nucleotide sequence ID" value="NZ_SMLY01000046.1"/>
</dbReference>
<evidence type="ECO:0000313" key="3">
    <source>
        <dbReference type="Proteomes" id="UP000320593"/>
    </source>
</evidence>
<keyword evidence="1" id="KW-0732">Signal</keyword>
<gene>
    <name evidence="2" type="ORF">JM93_04369</name>
</gene>
<reference evidence="2 3" key="1">
    <citation type="submission" date="2019-07" db="EMBL/GenBank/DDBJ databases">
        <title>Genomic Encyclopedia of Archaeal and Bacterial Type Strains, Phase II (KMG-II): from individual species to whole genera.</title>
        <authorList>
            <person name="Goeker M."/>
        </authorList>
    </citation>
    <scope>NUCLEOTIDE SEQUENCE [LARGE SCALE GENOMIC DNA]</scope>
    <source>
        <strain evidence="2 3">ATCC BAA-252</strain>
    </source>
</reference>
<dbReference type="PROSITE" id="PS51257">
    <property type="entry name" value="PROKAR_LIPOPROTEIN"/>
    <property type="match status" value="1"/>
</dbReference>
<dbReference type="SUPFAM" id="SSF53474">
    <property type="entry name" value="alpha/beta-Hydrolases"/>
    <property type="match status" value="1"/>
</dbReference>
<dbReference type="Pfam" id="PF05990">
    <property type="entry name" value="DUF900"/>
    <property type="match status" value="1"/>
</dbReference>
<protein>
    <submittedName>
        <fullName evidence="2">Esterase/lipase superfamily enzyme</fullName>
    </submittedName>
</protein>
<evidence type="ECO:0000256" key="1">
    <source>
        <dbReference type="SAM" id="SignalP"/>
    </source>
</evidence>
<evidence type="ECO:0000313" key="2">
    <source>
        <dbReference type="EMBL" id="TWI79530.1"/>
    </source>
</evidence>
<dbReference type="InterPro" id="IPR010297">
    <property type="entry name" value="DUF900_hydrolase"/>
</dbReference>
<keyword evidence="3" id="KW-1185">Reference proteome</keyword>
<dbReference type="OrthoDB" id="9797755at2"/>
<dbReference type="PANTHER" id="PTHR36513">
    <property type="entry name" value="ABC TRANSMEMBRANE TYPE-1 DOMAIN-CONTAINING PROTEIN"/>
    <property type="match status" value="1"/>
</dbReference>
<dbReference type="InterPro" id="IPR029058">
    <property type="entry name" value="AB_hydrolase_fold"/>
</dbReference>
<comment type="caution">
    <text evidence="2">The sequence shown here is derived from an EMBL/GenBank/DDBJ whole genome shotgun (WGS) entry which is preliminary data.</text>
</comment>
<dbReference type="Proteomes" id="UP000320593">
    <property type="component" value="Unassembled WGS sequence"/>
</dbReference>
<sequence length="374" mass="40524">MIRGLVFVLLLSALAACSSPPDHIIGVDNPATPAAMVDGTTLQTIYIATTRQEADDPTLLYSADREPVGLNFAKVVVSIPPTRDVGTVTRPSSLPPDPKTDFVLLDPVTYYNQTTFKSALNRSLRERPATGREILLFVHGYNTDLPEAIMRTAQFAYDSGFKGIPIVFAWPSRGRTLQYVYDLNSALHARDDLIVAAELAASTQASGLNLVAHSMGNLLTVEAMRQDQLLGGSNNSRKIRSIVLASPDIDAELFAKQLQPFPKEARKFYVLISANDKALAVSRRLAGGIDRVGDERADDLARLGVTVIDLTKIDDTSSLNHTKFADAPEIVRLIGQRMNEGDSFVQRPGRAALQAIPDAVSVLTGRGQSVIAFP</sequence>
<dbReference type="Gene3D" id="3.40.50.1820">
    <property type="entry name" value="alpha/beta hydrolase"/>
    <property type="match status" value="1"/>
</dbReference>
<dbReference type="InterPro" id="IPR014586">
    <property type="entry name" value="UCP033909"/>
</dbReference>
<dbReference type="PANTHER" id="PTHR36513:SF1">
    <property type="entry name" value="TRANSMEMBRANE PROTEIN"/>
    <property type="match status" value="1"/>
</dbReference>
<dbReference type="PIRSF" id="PIRSF033909">
    <property type="entry name" value="UCP033909"/>
    <property type="match status" value="1"/>
</dbReference>
<organism evidence="2 3">
    <name type="scientific">Roseibium hamelinense</name>
    <dbReference type="NCBI Taxonomy" id="150831"/>
    <lineage>
        <taxon>Bacteria</taxon>
        <taxon>Pseudomonadati</taxon>
        <taxon>Pseudomonadota</taxon>
        <taxon>Alphaproteobacteria</taxon>
        <taxon>Hyphomicrobiales</taxon>
        <taxon>Stappiaceae</taxon>
        <taxon>Roseibium</taxon>
    </lineage>
</organism>